<keyword evidence="1" id="KW-0472">Membrane</keyword>
<proteinExistence type="predicted"/>
<dbReference type="AlphaFoldDB" id="A0A926HRZ4"/>
<evidence type="ECO:0000256" key="1">
    <source>
        <dbReference type="SAM" id="Phobius"/>
    </source>
</evidence>
<sequence>MEINLNEERAADLAPKRKSSAPYVVGSIFLILLLLVCGVMTWVSVTGRGTGDMPNVFGWSVYASRGELASIPEDAAIITRRGVSEFSEGEPIVYYDPGIEGKNKIAVRFAGAKTEEGAYEGYDENGEQGVLIPAQNIRGRGETYVGFLGKVLTFAHGSYGMYAFGGASVVLLVLLILLLVKCKNRNRGAWQTYMEEADSLPADYRTESREPFIEDYADEPEMEEEEVREFGEEAGEAYAGEEAAEPVDSFAPEAAPKAPPAPEEAPFGLAIDERYSEPEPEKPSQLRADLAGKTTQLTITGTDSEIELLAKLVDTAVKKRGSEKVIMDIAYGEKTTLTLTCSWQDVGIVSAIVVELQKRIAKKEKEKADGYN</sequence>
<evidence type="ECO:0000313" key="3">
    <source>
        <dbReference type="Proteomes" id="UP000617951"/>
    </source>
</evidence>
<comment type="caution">
    <text evidence="2">The sequence shown here is derived from an EMBL/GenBank/DDBJ whole genome shotgun (WGS) entry which is preliminary data.</text>
</comment>
<feature type="transmembrane region" description="Helical" evidence="1">
    <location>
        <begin position="159"/>
        <end position="180"/>
    </location>
</feature>
<gene>
    <name evidence="2" type="ORF">H8693_03075</name>
</gene>
<name>A0A926HRZ4_9FIRM</name>
<accession>A0A926HRZ4</accession>
<keyword evidence="1" id="KW-1133">Transmembrane helix</keyword>
<keyword evidence="3" id="KW-1185">Reference proteome</keyword>
<dbReference type="EMBL" id="JACRSS010000001">
    <property type="protein sequence ID" value="MBC8537917.1"/>
    <property type="molecule type" value="Genomic_DNA"/>
</dbReference>
<dbReference type="Proteomes" id="UP000617951">
    <property type="component" value="Unassembled WGS sequence"/>
</dbReference>
<protein>
    <submittedName>
        <fullName evidence="2">Uncharacterized protein</fullName>
    </submittedName>
</protein>
<organism evidence="2 3">
    <name type="scientific">Guopingia tenuis</name>
    <dbReference type="NCBI Taxonomy" id="2763656"/>
    <lineage>
        <taxon>Bacteria</taxon>
        <taxon>Bacillati</taxon>
        <taxon>Bacillota</taxon>
        <taxon>Clostridia</taxon>
        <taxon>Christensenellales</taxon>
        <taxon>Christensenellaceae</taxon>
        <taxon>Guopingia</taxon>
    </lineage>
</organism>
<reference evidence="2" key="1">
    <citation type="submission" date="2020-08" db="EMBL/GenBank/DDBJ databases">
        <title>Genome public.</title>
        <authorList>
            <person name="Liu C."/>
            <person name="Sun Q."/>
        </authorList>
    </citation>
    <scope>NUCLEOTIDE SEQUENCE</scope>
    <source>
        <strain evidence="2">NSJ-63</strain>
    </source>
</reference>
<keyword evidence="1" id="KW-0812">Transmembrane</keyword>
<dbReference type="RefSeq" id="WP_249279741.1">
    <property type="nucleotide sequence ID" value="NZ_JACRSS010000001.1"/>
</dbReference>
<feature type="transmembrane region" description="Helical" evidence="1">
    <location>
        <begin position="21"/>
        <end position="45"/>
    </location>
</feature>
<evidence type="ECO:0000313" key="2">
    <source>
        <dbReference type="EMBL" id="MBC8537917.1"/>
    </source>
</evidence>